<reference evidence="13" key="1">
    <citation type="submission" date="2007-07" db="EMBL/GenBank/DDBJ databases">
        <title>PCAP assembly of the Caenorhabditis remanei genome.</title>
        <authorList>
            <consortium name="The Caenorhabditis remanei Sequencing Consortium"/>
            <person name="Wilson R.K."/>
        </authorList>
    </citation>
    <scope>NUCLEOTIDE SEQUENCE [LARGE SCALE GENOMIC DNA]</scope>
    <source>
        <strain evidence="13">PB4641</strain>
    </source>
</reference>
<feature type="compositionally biased region" description="Acidic residues" evidence="11">
    <location>
        <begin position="3647"/>
        <end position="3668"/>
    </location>
</feature>
<dbReference type="Pfam" id="PF17867">
    <property type="entry name" value="AAA_lid_7"/>
    <property type="match status" value="2"/>
</dbReference>
<feature type="compositionally biased region" description="Basic and acidic residues" evidence="11">
    <location>
        <begin position="4004"/>
        <end position="4031"/>
    </location>
</feature>
<dbReference type="InParanoid" id="E3M709"/>
<feature type="compositionally biased region" description="Acidic residues" evidence="11">
    <location>
        <begin position="3970"/>
        <end position="3984"/>
    </location>
</feature>
<dbReference type="OrthoDB" id="422220at2759"/>
<dbReference type="EMBL" id="DS268426">
    <property type="protein sequence ID" value="EFO92996.1"/>
    <property type="molecule type" value="Genomic_DNA"/>
</dbReference>
<dbReference type="Pfam" id="PF13519">
    <property type="entry name" value="VWA_2"/>
    <property type="match status" value="1"/>
</dbReference>
<evidence type="ECO:0000256" key="7">
    <source>
        <dbReference type="ARBA" id="ARBA00023186"/>
    </source>
</evidence>
<dbReference type="CDD" id="cd01460">
    <property type="entry name" value="vWA_midasin"/>
    <property type="match status" value="1"/>
</dbReference>
<protein>
    <recommendedName>
        <fullName evidence="4 9">Midasin</fullName>
    </recommendedName>
</protein>
<dbReference type="InterPro" id="IPR011704">
    <property type="entry name" value="ATPase_dyneun-rel_AAA"/>
</dbReference>
<dbReference type="InterPro" id="IPR027417">
    <property type="entry name" value="P-loop_NTPase"/>
</dbReference>
<dbReference type="PANTHER" id="PTHR48103:SF2">
    <property type="entry name" value="MIDASIN"/>
    <property type="match status" value="1"/>
</dbReference>
<evidence type="ECO:0000313" key="14">
    <source>
        <dbReference type="Proteomes" id="UP000008281"/>
    </source>
</evidence>
<feature type="compositionally biased region" description="Basic and acidic residues" evidence="11">
    <location>
        <begin position="3727"/>
        <end position="3747"/>
    </location>
</feature>
<name>E3M709_CAERE</name>
<evidence type="ECO:0000256" key="4">
    <source>
        <dbReference type="ARBA" id="ARBA00017143"/>
    </source>
</evidence>
<dbReference type="OMA" id="GRERNNQ"/>
<dbReference type="CDD" id="cd00009">
    <property type="entry name" value="AAA"/>
    <property type="match status" value="2"/>
</dbReference>
<feature type="region of interest" description="Disordered" evidence="11">
    <location>
        <begin position="1"/>
        <end position="20"/>
    </location>
</feature>
<dbReference type="Pfam" id="PF17865">
    <property type="entry name" value="AAA_lid_5"/>
    <property type="match status" value="1"/>
</dbReference>
<evidence type="ECO:0000313" key="13">
    <source>
        <dbReference type="EMBL" id="EFO92996.1"/>
    </source>
</evidence>
<dbReference type="InterPro" id="IPR002035">
    <property type="entry name" value="VWF_A"/>
</dbReference>
<gene>
    <name evidence="13" type="ORF">CRE_10060</name>
</gene>
<dbReference type="FunFam" id="3.40.50.300:FF:001500">
    <property type="entry name" value="Dynein-related AAA-type ATPase"/>
    <property type="match status" value="1"/>
</dbReference>
<organism evidence="14">
    <name type="scientific">Caenorhabditis remanei</name>
    <name type="common">Caenorhabditis vulgaris</name>
    <dbReference type="NCBI Taxonomy" id="31234"/>
    <lineage>
        <taxon>Eukaryota</taxon>
        <taxon>Metazoa</taxon>
        <taxon>Ecdysozoa</taxon>
        <taxon>Nematoda</taxon>
        <taxon>Chromadorea</taxon>
        <taxon>Rhabditida</taxon>
        <taxon>Rhabditina</taxon>
        <taxon>Rhabditomorpha</taxon>
        <taxon>Rhabditoidea</taxon>
        <taxon>Rhabditidae</taxon>
        <taxon>Peloderinae</taxon>
        <taxon>Caenorhabditis</taxon>
    </lineage>
</organism>
<feature type="compositionally biased region" description="Acidic residues" evidence="11">
    <location>
        <begin position="3701"/>
        <end position="3726"/>
    </location>
</feature>
<dbReference type="Proteomes" id="UP000008281">
    <property type="component" value="Unassembled WGS sequence"/>
</dbReference>
<evidence type="ECO:0000256" key="5">
    <source>
        <dbReference type="ARBA" id="ARBA00022741"/>
    </source>
</evidence>
<dbReference type="SMART" id="SM00327">
    <property type="entry name" value="VWA"/>
    <property type="match status" value="1"/>
</dbReference>
<keyword evidence="14" id="KW-1185">Reference proteome</keyword>
<dbReference type="InterPro" id="IPR012099">
    <property type="entry name" value="Midasin"/>
</dbReference>
<dbReference type="Gene3D" id="3.40.50.300">
    <property type="entry name" value="P-loop containing nucleotide triphosphate hydrolases"/>
    <property type="match status" value="6"/>
</dbReference>
<dbReference type="InterPro" id="IPR025662">
    <property type="entry name" value="Sigma_54_int_dom_ATP-bd_1"/>
</dbReference>
<feature type="compositionally biased region" description="Polar residues" evidence="11">
    <location>
        <begin position="3985"/>
        <end position="3998"/>
    </location>
</feature>
<feature type="compositionally biased region" description="Basic and acidic residues" evidence="11">
    <location>
        <begin position="3916"/>
        <end position="3950"/>
    </location>
</feature>
<feature type="compositionally biased region" description="Acidic residues" evidence="11">
    <location>
        <begin position="3778"/>
        <end position="3794"/>
    </location>
</feature>
<feature type="compositionally biased region" description="Basic and acidic residues" evidence="11">
    <location>
        <begin position="3760"/>
        <end position="3777"/>
    </location>
</feature>
<evidence type="ECO:0000256" key="2">
    <source>
        <dbReference type="ARBA" id="ARBA00004642"/>
    </source>
</evidence>
<dbReference type="GO" id="GO:0030687">
    <property type="term" value="C:preribosome, large subunit precursor"/>
    <property type="evidence" value="ECO:0007669"/>
    <property type="project" value="TreeGrafter"/>
</dbReference>
<feature type="compositionally biased region" description="Acidic residues" evidence="11">
    <location>
        <begin position="3904"/>
        <end position="3915"/>
    </location>
</feature>
<dbReference type="GO" id="GO:0005654">
    <property type="term" value="C:nucleoplasm"/>
    <property type="evidence" value="ECO:0007669"/>
    <property type="project" value="UniProtKB-SubCell"/>
</dbReference>
<dbReference type="SMART" id="SM00382">
    <property type="entry name" value="AAA"/>
    <property type="match status" value="5"/>
</dbReference>
<feature type="region of interest" description="Disordered" evidence="11">
    <location>
        <begin position="3614"/>
        <end position="4044"/>
    </location>
</feature>
<keyword evidence="8 9" id="KW-0539">Nucleus</keyword>
<dbReference type="GO" id="GO:0000055">
    <property type="term" value="P:ribosomal large subunit export from nucleus"/>
    <property type="evidence" value="ECO:0007669"/>
    <property type="project" value="TreeGrafter"/>
</dbReference>
<dbReference type="GO" id="GO:0005730">
    <property type="term" value="C:nucleolus"/>
    <property type="evidence" value="ECO:0007669"/>
    <property type="project" value="UniProtKB-SubCell"/>
</dbReference>
<dbReference type="InterPro" id="IPR040848">
    <property type="entry name" value="AAA_lid_7"/>
</dbReference>
<feature type="coiled-coil region" evidence="10">
    <location>
        <begin position="3302"/>
        <end position="3329"/>
    </location>
</feature>
<evidence type="ECO:0000256" key="8">
    <source>
        <dbReference type="ARBA" id="ARBA00023242"/>
    </source>
</evidence>
<feature type="compositionally biased region" description="Basic and acidic residues" evidence="11">
    <location>
        <begin position="3691"/>
        <end position="3700"/>
    </location>
</feature>
<dbReference type="eggNOG" id="KOG1808">
    <property type="taxonomic scope" value="Eukaryota"/>
</dbReference>
<dbReference type="PIRSF" id="PIRSF010340">
    <property type="entry name" value="Midasin"/>
    <property type="match status" value="1"/>
</dbReference>
<keyword evidence="10" id="KW-0175">Coiled coil</keyword>
<keyword evidence="6 9" id="KW-0067">ATP-binding</keyword>
<dbReference type="GO" id="GO:0000027">
    <property type="term" value="P:ribosomal large subunit assembly"/>
    <property type="evidence" value="ECO:0007669"/>
    <property type="project" value="InterPro"/>
</dbReference>
<dbReference type="FunFam" id="3.40.50.410:FF:000119">
    <property type="entry name" value="Midasin"/>
    <property type="match status" value="1"/>
</dbReference>
<feature type="compositionally biased region" description="Acidic residues" evidence="11">
    <location>
        <begin position="3828"/>
        <end position="3869"/>
    </location>
</feature>
<sequence length="4373" mass="493554">MGNKSKEKRNARKRQLSNSKTNEDLEVIEVSLQKKRLLDDCSDIVKTGHAESGEKEKPLEILPTRELLGNQLVAAIRNHHFAIIDGPLGSGKTFLGRYAASKLNLPLHIMQMGDQIDSKTLFGSYHCTEVAGQFVWKESTFAKWLQNPGIILLEDIDAANADVISKIVDIATHRQTDASNSEKNSHFHSDVRIISTMSGKGKKAAVLDGVPMRIRVEQLSDDELKRLASKAFPRIAHLARTLISTFRKIESVPGTGNSRQMTSTDFLRGCARLALLPDISANVESFAELIDVWCLADPKQRSSQLCNIIAASLNVNPDRVHTHLSVRQPEVKYDEQVVAVGRASLPRKMSMIKTGRHRLGHTRDVVQLMERIVVCVSHNEPLLLVGETGVGKTSVVQAVADLIGVTLDVVNVSPTSDSDELIQGYKPTTIGRLMEPFTKFYMDVFTKNFDSKSNQKFIDNLEKCLSSGRFKDYLSLVEATANKALQRKGTNKDERWAELLVRARQIKDGLEKGAAPFALQKGAVLEAAEKGHWLLVDEINLAPPECLDAIVHALSASGTHPNFRLFACMNPATDAGKRRLPPGVRTSIICFRFTEFFVSETADPFQLALIVSAYLPTVSQPFVENLVNFYLSAKQLYPSSYSLRTLCRALLFTADNMFGSVDQSVYEAVSMAFLTNLENEEKGVMRSKIQAAFRCKVGVMPAPKELHNYVKIGGYYVEKGAFLPESDPKYVITKTVKGNLAEIARIVCSGRFPILLEGETSAGKTSIVCHLAKATGNKIVRINNHEHTDVQEYMGSYVADSGGRLVFREGALVQAVRDGSWVILDELNLAPTDVIEALNRLLDDNRELFVPEINETIKAHPRFRLFATQNPAGSYAGRKRLSRALMSRFIVLRFHHLPIDELSEMVRARCGISPNASLKMIEVLNELRNRRSLSGLFSARDGLMTLRDVFRWAKRLSTDETTDDWLQILVNHGYFLLAGRCRNEKDEITVVETLEKVIKRKIDKEALFSLNSPYMPTDVITEKVVMTLGMRRMLVLTEQAWIRNEAVLMVGETGGGKTTLSELVGRGTLRSINCHERTETADLLGRLRPKHDGGFEWSDGVVISAMRDGVPLLVDEISLAEDSVLERLNPLFEEDRALLLSDAGTETEVVESKSGFQMIATMNPGGDYGKKELSKALRNRFTEVWTSSDYTTSELITIFDQRLARVDATKEEARVTPTRTATSIVSWISQFFGKYAHVFRHAPSVRDVVACAELYASAINAQIESPIAIKDALCAVFLDSLAGLTTRLHIDPIGVFDDALTMLHNELVKTELLSQLSDVHQFIQEAKKEAVIDQASNHLNVGHLRISFGPIVPKIPKAFSLKAPTCTENFYRIARGLLISKPILLEGAPGCGKSSTVMALAQLTGNPITRLNLSDQTDLSDLFGSDVPVLLEDGTMTFRWEDGPVLKAIKKGEWILLDEMNLASQSVLEGLNACFDHRRVLYIAELNREFEIPATSNCRFFACQNPRVQGGNRRALPKSFINRFTNIYTNDLTKNDIEIVLNGVDEKNVLTDETRKAMVEIGEQCEKESERGSFIGGPYSFNLRDLLRWYDLLAVERTLGEAFELVYMARTRRDEDKELMRSIYEKTMNEKLITRSVMLTVDEKEMRIGKCVLKRKSTIPIVNKNRLLASQLTLMHRISTCVELNWLTLLVGPRNCGKRAVIENVANICNRLLRTIALNADTDAQELIGSYEQVVDENCLPDAKTKIVEILRKNQVEGVLIEKVQNTEDLNKLEATIELVLSEIGNIDEIRDVLSIANQSSMRFEWTDSVFVDAYLHGDWLLIEDVNLCSAAVLDRLNSCLESGGKLVVAERQNSYEPLEPHPDFRVFLSMDARVGEISRAMRNRSVEIYIDDDSKWNTWPDDVRAVIGSKISTEFSRTISRDLTVEQQLHLAALLEDNGENFSLEIALKLVGGHRDDVMEEDDEDENNYAIVESDQAPKIVEIGGLTGQYEKYLLSSWRRAASITKTANFEAVLMTFIATTPWILHNLTEDLKTFFGDAVVDAVLKRIPAHVLKTNKRHLVDAEFSSGSPTDSTSKFSRAIIFEWILQMITKIPIDHASAEHLSSTLTKCKIITESNLFYSYLCSDEIATCDVTFNNLSQISNLVKSIIEMFKTTSSISHKSHREVCVSISYLLLIAASRRRMTTRTGCAAIYLAWNDLKNEAAKTSGLDSTKSVRTVCDKINEGWTSESYEEFVNEFIHRWRKFSFCKPFSSEEQSQLFVKHIEQVLSEDTEENDVEMIDNNMKDDDETRKEPIAVSPIELSSKLVESVDALFEFLSTGVVDQENEVFKKTNVFSGIDWKDQKSSNWIRTASVFCATVTECKLSDDDAEDQNILVSDFLSIGGGAHCIATRLFFSSLHYNPAMSNLSMAHLQKFPIKELGTKLWRLAVNSYAFRKSLKLSLEKLGVGIEGWTNGEANGIECGIEMMEKSLPPKETLDPVIFEEERVLFIKAKRRIVERQLKYLAEWRELIGRQSSESDASSSQVVIQGLNKLKEELSQLENEDGDKQSVVFRQSATQYNQLCAEMRSFLEVAKSAIDDAKNSDNGEPNDQSMIIRLARIKSFAMSAENFRISILRKFVSFVDVSMPFVAGLLIVEIAFNEIALKWKQEAKRHHATTSSAFPRYLQTTPTSSGLVSNEVTNWAIRDGSPMPLHLKSAVVRRKLAEIENKNSSSIIEIQWTRAQWKKWYEKNIAKAEQKDFVYRTKTEEEKDEMDIEEFFTNQEQDSQVLPDSDVSMLLEAIEQKKFTLVDEKSRKQSDERYEMAMVWMRYVMSEVGAISTEDATWNQCIDGDQKLFEILASHEGLSDDGEVEDTKVVDVYRNSSLRECRRVALILERLASRTREVLERWPEVVALKTIITTIDEFFTVSVSTPHIKVATQIENLIEVCEQWEMMADRANSLRDPLGELRKLLVDWKKMEVRCWSSLLVNCENEAKQRAQLVAFPLFESLFNASTPEMESALIPMSIEWMHNATLVDFSTRVLTVESLSRWARIAGKDALAKQLEAASRHFGIFIERVDQRLKDAREPAERSLKDYLKVVKYNDLNLWNIRVSSTKAHAQLYKIVRRFKDAINVELHDDFGILQKINEWKQKVFEREENGIDKVLVGEEIEKRIKQVKKFATEITDKVAMLCETTAIEELYDQTKAADEAIRTMINYIGEDEEKEKQQGYARNSRQRQIAMMIKESQAIGLNARKAVLLLQEDINKRSILGVISKEECEKEMRVCASGRNVVIQKANKIDQQIGVSTRKHLSGMIEYGMAYMLSLQTNISTLKSQVSKLQSQSEQLQAISENQIVGWIVDHEIVEERAANVTKLISTIQVFITSMKRRLASIPASSDEYIRSKTHLHPLSKLSQADEIAQKLISWVEKLSTLVENMKRTNDRLVSTNSSVYKSDDYIVWRSQLTGDSLELSNDINLFDGYFDSEKIQISKCLEQIPIWTKEVVSSDSVEEVDTDITNLLLLVQKIYKKLECVTKGEEAKSLDQINVLVDILKQSDIQSVIESISIIVQEHSHGEKIRKYVRGIAELSIITAGIIENSVVHLTNCLGNFCVFYHSMLSMTMQLYEKGYVNTIPKAEKQESGDGQTDDSGEGGGIGEGGTAKDAKDVTEEMEETGQIEGLEDEQPADSEEHEAKNDNEKPIDMEDDFAEDLQDIDKNEKGDQEEGEDESDEEPDVEDQMGDVEEEDEKQLDPKMWDEEEKEQDKEKNMDQEQQAAEDQTDEMVAKEDEAQTKEENQEKEGQEEEKDEGCEDDEQENMDERDRENDERAEDQMDTSEPNKDDEIPEKGEIDETEDGDDGDETDKEDEEAIEGEGEEDQSEQQDLEEVDDSEQANEKRDENEDEALEQGTGGEKNDQEENKDVTDGGLAEEEEKEDQEDKDEKGEGKSKSDPNGDGSKGEAPKEQTEKDEKEKKDDEEDDENVERKRELATDDAPMEEAEMGDGEENETGQQIENAEVSNRQMVGKGTIEEARQTKREGKREEEKKKKRELKDALEGIAGDEGGEVDDDEAEETKDAHIHMAAHDMFTVIEETTKDLVTGIIDKTEEHECRTPEKSSIRPINDKADEQWAAMSRTVGLLAAELAENLRLILEPQRANKMQGDYRSGKRLNMRRLIPYIASEYRKDRIWMRRTKRAQREYQILIAVDDSESMNENGIHQNTCESVCIVEDALRRCDAGRVSVCSFGADVNTIIPFGEASASSSIEMLKQMTFSQKKTDLLLLLKTAKQQLDEMRTPTSEQMLIVISDGRGALSQGADKVRALYSALQGVTVLFIVLDSGKKSIEDHTVASFKDNKVVLTPYLSLFPFPFYALVKSVEQLPSVIAESIRQWFEMTTQHT</sequence>
<dbReference type="Pfam" id="PF07728">
    <property type="entry name" value="AAA_5"/>
    <property type="match status" value="6"/>
</dbReference>
<comment type="subcellular location">
    <subcellularLocation>
        <location evidence="1">Nucleus</location>
        <location evidence="1">Nucleolus</location>
    </subcellularLocation>
    <subcellularLocation>
        <location evidence="2">Nucleus</location>
        <location evidence="2">Nucleoplasm</location>
    </subcellularLocation>
</comment>
<evidence type="ECO:0000256" key="1">
    <source>
        <dbReference type="ARBA" id="ARBA00004604"/>
    </source>
</evidence>
<dbReference type="InterPro" id="IPR003593">
    <property type="entry name" value="AAA+_ATPase"/>
</dbReference>
<dbReference type="STRING" id="31234.E3M709"/>
<dbReference type="SUPFAM" id="SSF53300">
    <property type="entry name" value="vWA-like"/>
    <property type="match status" value="1"/>
</dbReference>
<dbReference type="InterPro" id="IPR041190">
    <property type="entry name" value="Midasin_AAA_lid_5"/>
</dbReference>
<feature type="domain" description="VWFA" evidence="12">
    <location>
        <begin position="4176"/>
        <end position="4362"/>
    </location>
</feature>
<feature type="compositionally biased region" description="Acidic residues" evidence="11">
    <location>
        <begin position="3681"/>
        <end position="3690"/>
    </location>
</feature>
<comment type="function">
    <text evidence="9">Nuclear chaperone required for maturation and nuclear export of pre-60S ribosome subunits.</text>
</comment>
<evidence type="ECO:0000256" key="6">
    <source>
        <dbReference type="ARBA" id="ARBA00022840"/>
    </source>
</evidence>
<evidence type="ECO:0000256" key="11">
    <source>
        <dbReference type="SAM" id="MobiDB-lite"/>
    </source>
</evidence>
<dbReference type="SUPFAM" id="SSF52540">
    <property type="entry name" value="P-loop containing nucleoside triphosphate hydrolases"/>
    <property type="match status" value="6"/>
</dbReference>
<dbReference type="InterPro" id="IPR036465">
    <property type="entry name" value="vWFA_dom_sf"/>
</dbReference>
<dbReference type="PROSITE" id="PS00675">
    <property type="entry name" value="SIGMA54_INTERACT_1"/>
    <property type="match status" value="1"/>
</dbReference>
<dbReference type="Gene3D" id="3.40.50.410">
    <property type="entry name" value="von Willebrand factor, type A domain"/>
    <property type="match status" value="1"/>
</dbReference>
<feature type="compositionally biased region" description="Basic and acidic residues" evidence="11">
    <location>
        <begin position="3814"/>
        <end position="3827"/>
    </location>
</feature>
<dbReference type="FunFam" id="3.40.50.300:FF:000142">
    <property type="entry name" value="Midasin"/>
    <property type="match status" value="2"/>
</dbReference>
<comment type="similarity">
    <text evidence="3 9">Belongs to the midasin family.</text>
</comment>
<feature type="compositionally biased region" description="Basic and acidic residues" evidence="11">
    <location>
        <begin position="3889"/>
        <end position="3900"/>
    </location>
</feature>
<proteinExistence type="inferred from homology"/>
<dbReference type="HOGENOM" id="CLU_000050_0_2_1"/>
<evidence type="ECO:0000256" key="10">
    <source>
        <dbReference type="SAM" id="Coils"/>
    </source>
</evidence>
<accession>E3M709</accession>
<evidence type="ECO:0000259" key="12">
    <source>
        <dbReference type="PROSITE" id="PS50234"/>
    </source>
</evidence>
<evidence type="ECO:0000256" key="3">
    <source>
        <dbReference type="ARBA" id="ARBA00007188"/>
    </source>
</evidence>
<evidence type="ECO:0000256" key="9">
    <source>
        <dbReference type="PIRNR" id="PIRNR010340"/>
    </source>
</evidence>
<feature type="coiled-coil region" evidence="10">
    <location>
        <begin position="2524"/>
        <end position="2551"/>
    </location>
</feature>
<dbReference type="GO" id="GO:0016887">
    <property type="term" value="F:ATP hydrolysis activity"/>
    <property type="evidence" value="ECO:0007669"/>
    <property type="project" value="InterPro"/>
</dbReference>
<keyword evidence="7 9" id="KW-0143">Chaperone</keyword>
<dbReference type="GO" id="GO:0005524">
    <property type="term" value="F:ATP binding"/>
    <property type="evidence" value="ECO:0007669"/>
    <property type="project" value="UniProtKB-KW"/>
</dbReference>
<feature type="compositionally biased region" description="Basic and acidic residues" evidence="11">
    <location>
        <begin position="3669"/>
        <end position="3680"/>
    </location>
</feature>
<dbReference type="PANTHER" id="PTHR48103">
    <property type="entry name" value="MIDASIN-RELATED"/>
    <property type="match status" value="1"/>
</dbReference>
<dbReference type="FunCoup" id="E3M709">
    <property type="interactions" value="2617"/>
</dbReference>
<dbReference type="PROSITE" id="PS50234">
    <property type="entry name" value="VWFA"/>
    <property type="match status" value="1"/>
</dbReference>
<feature type="compositionally biased region" description="Basic residues" evidence="11">
    <location>
        <begin position="1"/>
        <end position="15"/>
    </location>
</feature>
<dbReference type="FunFam" id="3.40.50.300:FF:004195">
    <property type="entry name" value="Midasin"/>
    <property type="match status" value="1"/>
</dbReference>
<keyword evidence="5 9" id="KW-0547">Nucleotide-binding</keyword>